<sequence>MMFGNNKIEEGNNGKKIPVKQALKLDSSVSLFIGLVLNFAEEIRGLQLDSARLDISFLGFALLKFSNQIYKCYQTID</sequence>
<gene>
    <name evidence="1" type="ORF">SAMN04488057_11684</name>
</gene>
<dbReference type="Proteomes" id="UP000184513">
    <property type="component" value="Unassembled WGS sequence"/>
</dbReference>
<proteinExistence type="predicted"/>
<dbReference type="STRING" id="388280.SAMN04488057_11684"/>
<accession>A0A1M7QCV8</accession>
<organism evidence="1 2">
    <name type="scientific">Cyclobacterium lianum</name>
    <dbReference type="NCBI Taxonomy" id="388280"/>
    <lineage>
        <taxon>Bacteria</taxon>
        <taxon>Pseudomonadati</taxon>
        <taxon>Bacteroidota</taxon>
        <taxon>Cytophagia</taxon>
        <taxon>Cytophagales</taxon>
        <taxon>Cyclobacteriaceae</taxon>
        <taxon>Cyclobacterium</taxon>
    </lineage>
</organism>
<reference evidence="1 2" key="1">
    <citation type="submission" date="2016-11" db="EMBL/GenBank/DDBJ databases">
        <authorList>
            <person name="Jaros S."/>
            <person name="Januszkiewicz K."/>
            <person name="Wedrychowicz H."/>
        </authorList>
    </citation>
    <scope>NUCLEOTIDE SEQUENCE [LARGE SCALE GENOMIC DNA]</scope>
    <source>
        <strain evidence="1 2">CGMCC 1.6102</strain>
    </source>
</reference>
<keyword evidence="2" id="KW-1185">Reference proteome</keyword>
<name>A0A1M7QCV8_9BACT</name>
<dbReference type="AlphaFoldDB" id="A0A1M7QCV8"/>
<protein>
    <submittedName>
        <fullName evidence="1">Uncharacterized protein</fullName>
    </submittedName>
</protein>
<evidence type="ECO:0000313" key="2">
    <source>
        <dbReference type="Proteomes" id="UP000184513"/>
    </source>
</evidence>
<evidence type="ECO:0000313" key="1">
    <source>
        <dbReference type="EMBL" id="SHN28597.1"/>
    </source>
</evidence>
<dbReference type="EMBL" id="FRCY01000016">
    <property type="protein sequence ID" value="SHN28597.1"/>
    <property type="molecule type" value="Genomic_DNA"/>
</dbReference>